<keyword evidence="2" id="KW-0378">Hydrolase</keyword>
<feature type="compositionally biased region" description="Polar residues" evidence="1">
    <location>
        <begin position="67"/>
        <end position="85"/>
    </location>
</feature>
<keyword evidence="3" id="KW-1185">Reference proteome</keyword>
<reference evidence="2" key="1">
    <citation type="submission" date="2022-08" db="EMBL/GenBank/DDBJ databases">
        <title>Novel sulfate-reducing endosymbionts in the free-living metamonad Anaeramoeba.</title>
        <authorList>
            <person name="Jerlstrom-Hultqvist J."/>
            <person name="Cepicka I."/>
            <person name="Gallot-Lavallee L."/>
            <person name="Salas-Leiva D."/>
            <person name="Curtis B.A."/>
            <person name="Zahonova K."/>
            <person name="Pipaliya S."/>
            <person name="Dacks J."/>
            <person name="Roger A.J."/>
        </authorList>
    </citation>
    <scope>NUCLEOTIDE SEQUENCE</scope>
    <source>
        <strain evidence="2">Schooner1</strain>
    </source>
</reference>
<sequence>MELENENTPDFFSLGQMENFTLEDNFLDLDFDIDFELNLQFELFTNTNLEESTTNEIQQILNKKITTPQTANQHSQDNNSEQPLSNDDYFEINLEYVSNLDLLDPESNEELNPDELKHLNELSISSECLEFDELHDSAELNDLFSLMEKFEPFEPKGTNDNSCVNGQKCLPENLILTPTKQPTITATKTMQSEEPNPNKNKNQTQTQKETTQEQQQTQEQQTTQEQTTIKEQTTVKEQKITVEQTTTKRQSNRRKRIKEKCKLKKVNSITVESGKELFKCMTGFLWVISHGSSIKQLKPFTNELAHKLTTTLSASQEETNIFSNQLKNLLSNSRRTFSEYIMEIMVGVLSLKYKKSTPKIATKYEKLLEELSKIENLNAIPLQEQESFKKKLEKIYNQIFNEKLLNYWFEKRFTDRPEHLYTKEIKTLFFEKYLYFFGKAKFQILSLVLSKELSACQKIIKNYSNLIELDYNQDVFNCYCNNRGKKLKLIKGIINRFGLNSSKYWIPMANQSIDDFPFETHSMFDIFPFKGMLLDHQKKSKNPNFRDLIPAKKRNLATIEQNKDSDITLNWFLK</sequence>
<feature type="region of interest" description="Disordered" evidence="1">
    <location>
        <begin position="188"/>
        <end position="228"/>
    </location>
</feature>
<evidence type="ECO:0000256" key="1">
    <source>
        <dbReference type="SAM" id="MobiDB-lite"/>
    </source>
</evidence>
<name>A0ABQ8XXN1_9EUKA</name>
<accession>A0ABQ8XXN1</accession>
<dbReference type="Proteomes" id="UP001150062">
    <property type="component" value="Unassembled WGS sequence"/>
</dbReference>
<protein>
    <submittedName>
        <fullName evidence="2">Endonuclease iv endodeoxyribonuclease iv</fullName>
    </submittedName>
</protein>
<organism evidence="2 3">
    <name type="scientific">Anaeramoeba flamelloides</name>
    <dbReference type="NCBI Taxonomy" id="1746091"/>
    <lineage>
        <taxon>Eukaryota</taxon>
        <taxon>Metamonada</taxon>
        <taxon>Anaeramoebidae</taxon>
        <taxon>Anaeramoeba</taxon>
    </lineage>
</organism>
<comment type="caution">
    <text evidence="2">The sequence shown here is derived from an EMBL/GenBank/DDBJ whole genome shotgun (WGS) entry which is preliminary data.</text>
</comment>
<proteinExistence type="predicted"/>
<dbReference type="EMBL" id="JAOAOG010000239">
    <property type="protein sequence ID" value="KAJ6237367.1"/>
    <property type="molecule type" value="Genomic_DNA"/>
</dbReference>
<feature type="compositionally biased region" description="Polar residues" evidence="1">
    <location>
        <begin position="188"/>
        <end position="202"/>
    </location>
</feature>
<keyword evidence="2" id="KW-0255">Endonuclease</keyword>
<feature type="compositionally biased region" description="Low complexity" evidence="1">
    <location>
        <begin position="203"/>
        <end position="228"/>
    </location>
</feature>
<evidence type="ECO:0000313" key="2">
    <source>
        <dbReference type="EMBL" id="KAJ6237367.1"/>
    </source>
</evidence>
<feature type="region of interest" description="Disordered" evidence="1">
    <location>
        <begin position="67"/>
        <end position="86"/>
    </location>
</feature>
<dbReference type="GO" id="GO:0004519">
    <property type="term" value="F:endonuclease activity"/>
    <property type="evidence" value="ECO:0007669"/>
    <property type="project" value="UniProtKB-KW"/>
</dbReference>
<keyword evidence="2" id="KW-0540">Nuclease</keyword>
<gene>
    <name evidence="2" type="ORF">M0813_26926</name>
</gene>
<evidence type="ECO:0000313" key="3">
    <source>
        <dbReference type="Proteomes" id="UP001150062"/>
    </source>
</evidence>